<sequence length="610" mass="68859">MTNTRTALTATKEKGASRARCSRVRRSAEKKIESNDESDDNHEPDGDEEKAVPTPSLPTANSQMATDANEDATVGGEPPRMEDPTALFEGEDWLAPAKPDQLMEETGPRGRGAVAAARTSGDLGNADEMDLQGLGEALRKMYNRVCTLQREHTPEARAPQLETDEQRVMEELPNDDDERAEYGRDARPRYQDVEDSGGGRRAPRHHEHEREAPERAVRRRHDEAERRDRGRRHENEQERRGSRSRSEARRRGEPQEHHDRHPVQRRAQQSGDPSGDDSSDDSERGRRGPPSDSGSSSETSSGSSSDESDQSGSRSARRGYERRDRYEQRDRHGRPEQREREERRRRATQRGIKDLELPVFTPEAGISVSTWIDRIDLALEGARESGRGDWSDKSLYFILGNKLAENAARWWVNRDRRTPARERTWTHLKRGQLQMYAPPQNLEDAEWRVNTRMMIAGESYADYAAGLREAADRNPVEERVFLVQFYRNLDRTTRQLVKQQSVPRTLEKAVEKATQLSNQLENVARGMHNIGQTFPAAHVTHLLQVNNPSGTTVMIPDAGRVSVPGEVAGATTETGGRTTADTAEQLGLFTKLQGVYNRLTGMTQMIPGRR</sequence>
<organism evidence="2 3">
    <name type="scientific">Phytophthora citrophthora</name>
    <dbReference type="NCBI Taxonomy" id="4793"/>
    <lineage>
        <taxon>Eukaryota</taxon>
        <taxon>Sar</taxon>
        <taxon>Stramenopiles</taxon>
        <taxon>Oomycota</taxon>
        <taxon>Peronosporomycetes</taxon>
        <taxon>Peronosporales</taxon>
        <taxon>Peronosporaceae</taxon>
        <taxon>Phytophthora</taxon>
    </lineage>
</organism>
<feature type="compositionally biased region" description="Basic and acidic residues" evidence="1">
    <location>
        <begin position="318"/>
        <end position="344"/>
    </location>
</feature>
<evidence type="ECO:0000256" key="1">
    <source>
        <dbReference type="SAM" id="MobiDB-lite"/>
    </source>
</evidence>
<dbReference type="AlphaFoldDB" id="A0AAD9GI51"/>
<protein>
    <recommendedName>
        <fullName evidence="4">Retrotransposon gag domain-containing protein</fullName>
    </recommendedName>
</protein>
<keyword evidence="3" id="KW-1185">Reference proteome</keyword>
<feature type="compositionally biased region" description="Polar residues" evidence="1">
    <location>
        <begin position="57"/>
        <end position="66"/>
    </location>
</feature>
<proteinExistence type="predicted"/>
<feature type="region of interest" description="Disordered" evidence="1">
    <location>
        <begin position="149"/>
        <end position="348"/>
    </location>
</feature>
<feature type="compositionally biased region" description="Basic and acidic residues" evidence="1">
    <location>
        <begin position="206"/>
        <end position="262"/>
    </location>
</feature>
<evidence type="ECO:0008006" key="4">
    <source>
        <dbReference type="Google" id="ProtNLM"/>
    </source>
</evidence>
<evidence type="ECO:0000313" key="3">
    <source>
        <dbReference type="Proteomes" id="UP001259832"/>
    </source>
</evidence>
<feature type="region of interest" description="Disordered" evidence="1">
    <location>
        <begin position="101"/>
        <end position="128"/>
    </location>
</feature>
<feature type="compositionally biased region" description="Low complexity" evidence="1">
    <location>
        <begin position="288"/>
        <end position="314"/>
    </location>
</feature>
<feature type="compositionally biased region" description="Basic and acidic residues" evidence="1">
    <location>
        <begin position="180"/>
        <end position="192"/>
    </location>
</feature>
<feature type="compositionally biased region" description="Acidic residues" evidence="1">
    <location>
        <begin position="35"/>
        <end position="48"/>
    </location>
</feature>
<evidence type="ECO:0000313" key="2">
    <source>
        <dbReference type="EMBL" id="KAK1938999.1"/>
    </source>
</evidence>
<name>A0AAD9GI51_9STRA</name>
<comment type="caution">
    <text evidence="2">The sequence shown here is derived from an EMBL/GenBank/DDBJ whole genome shotgun (WGS) entry which is preliminary data.</text>
</comment>
<gene>
    <name evidence="2" type="ORF">P3T76_009074</name>
</gene>
<reference evidence="2" key="1">
    <citation type="submission" date="2023-08" db="EMBL/GenBank/DDBJ databases">
        <title>Reference Genome Resource for the Citrus Pathogen Phytophthora citrophthora.</title>
        <authorList>
            <person name="Moller H."/>
            <person name="Coetzee B."/>
            <person name="Rose L.J."/>
            <person name="Van Niekerk J.M."/>
        </authorList>
    </citation>
    <scope>NUCLEOTIDE SEQUENCE</scope>
    <source>
        <strain evidence="2">STE-U-9442</strain>
    </source>
</reference>
<feature type="region of interest" description="Disordered" evidence="1">
    <location>
        <begin position="1"/>
        <end position="84"/>
    </location>
</feature>
<dbReference type="Proteomes" id="UP001259832">
    <property type="component" value="Unassembled WGS sequence"/>
</dbReference>
<dbReference type="EMBL" id="JASMQC010000017">
    <property type="protein sequence ID" value="KAK1938999.1"/>
    <property type="molecule type" value="Genomic_DNA"/>
</dbReference>
<accession>A0AAD9GI51</accession>